<comment type="caution">
    <text evidence="2">The sequence shown here is derived from an EMBL/GenBank/DDBJ whole genome shotgun (WGS) entry which is preliminary data.</text>
</comment>
<dbReference type="STRING" id="1895771.BGO89_00170"/>
<reference evidence="2 3" key="1">
    <citation type="submission" date="2016-09" db="EMBL/GenBank/DDBJ databases">
        <title>Genome-resolved meta-omics ties microbial dynamics to process performance in biotechnology for thiocyanate degradation.</title>
        <authorList>
            <person name="Kantor R.S."/>
            <person name="Huddy R.J."/>
            <person name="Iyer R."/>
            <person name="Thomas B.C."/>
            <person name="Brown C.T."/>
            <person name="Anantharaman K."/>
            <person name="Tringe S."/>
            <person name="Hettich R.L."/>
            <person name="Harrison S.T."/>
            <person name="Banfield J.F."/>
        </authorList>
    </citation>
    <scope>NUCLEOTIDE SEQUENCE [LARGE SCALE GENOMIC DNA]</scope>
    <source>
        <strain evidence="2">59-99</strain>
    </source>
</reference>
<dbReference type="Gene3D" id="3.40.30.10">
    <property type="entry name" value="Glutaredoxin"/>
    <property type="match status" value="1"/>
</dbReference>
<accession>A0A1M3L176</accession>
<feature type="signal peptide" evidence="1">
    <location>
        <begin position="1"/>
        <end position="18"/>
    </location>
</feature>
<sequence length="178" mass="19884">MLRLIVVGACILSFVAMASSGMPRRWVENEPPSDRDTVTIFISPTCPVCQQMTPYLDQLYTMYGDAVVFRVLVPDGMADREEIDSFRVRYACRYRIGIDSGNVQVGRLDAHVTPEAILHRGDSTTILYRGRINDLYVALGRRRQKVRAHDLREAIEAVVNGMAPAVGATEPIGCLIER</sequence>
<organism evidence="2 3">
    <name type="scientific">Candidatus Kapaibacterium thiocyanatum</name>
    <dbReference type="NCBI Taxonomy" id="1895771"/>
    <lineage>
        <taxon>Bacteria</taxon>
        <taxon>Pseudomonadati</taxon>
        <taxon>Candidatus Kapaibacteriota</taxon>
        <taxon>Candidatus Kapaibacteriia</taxon>
        <taxon>Candidatus Kapaibacteriales</taxon>
        <taxon>Candidatus Kapaibacteriaceae</taxon>
        <taxon>Candidatus Kapaibacterium</taxon>
    </lineage>
</organism>
<dbReference type="Proteomes" id="UP000184233">
    <property type="component" value="Unassembled WGS sequence"/>
</dbReference>
<protein>
    <recommendedName>
        <fullName evidence="4">Thioredoxin domain-containing protein</fullName>
    </recommendedName>
</protein>
<dbReference type="PANTHER" id="PTHR43640">
    <property type="entry name" value="OS07G0260300 PROTEIN"/>
    <property type="match status" value="1"/>
</dbReference>
<keyword evidence="1" id="KW-0732">Signal</keyword>
<dbReference type="CDD" id="cd02947">
    <property type="entry name" value="TRX_family"/>
    <property type="match status" value="1"/>
</dbReference>
<feature type="chain" id="PRO_5012793042" description="Thioredoxin domain-containing protein" evidence="1">
    <location>
        <begin position="19"/>
        <end position="178"/>
    </location>
</feature>
<dbReference type="InterPro" id="IPR036249">
    <property type="entry name" value="Thioredoxin-like_sf"/>
</dbReference>
<dbReference type="EMBL" id="MKVH01000017">
    <property type="protein sequence ID" value="OJX58660.1"/>
    <property type="molecule type" value="Genomic_DNA"/>
</dbReference>
<dbReference type="AlphaFoldDB" id="A0A1M3L176"/>
<evidence type="ECO:0000313" key="3">
    <source>
        <dbReference type="Proteomes" id="UP000184233"/>
    </source>
</evidence>
<proteinExistence type="predicted"/>
<evidence type="ECO:0000313" key="2">
    <source>
        <dbReference type="EMBL" id="OJX58660.1"/>
    </source>
</evidence>
<evidence type="ECO:0008006" key="4">
    <source>
        <dbReference type="Google" id="ProtNLM"/>
    </source>
</evidence>
<dbReference type="SUPFAM" id="SSF52833">
    <property type="entry name" value="Thioredoxin-like"/>
    <property type="match status" value="1"/>
</dbReference>
<dbReference type="InterPro" id="IPR047262">
    <property type="entry name" value="PRX-like1"/>
</dbReference>
<gene>
    <name evidence="2" type="ORF">BGO89_00170</name>
</gene>
<name>A0A1M3L176_9BACT</name>
<evidence type="ECO:0000256" key="1">
    <source>
        <dbReference type="SAM" id="SignalP"/>
    </source>
</evidence>
<dbReference type="PANTHER" id="PTHR43640:SF1">
    <property type="entry name" value="THIOREDOXIN-DEPENDENT PEROXIREDOXIN"/>
    <property type="match status" value="1"/>
</dbReference>